<dbReference type="GO" id="GO:0005886">
    <property type="term" value="C:plasma membrane"/>
    <property type="evidence" value="ECO:0007669"/>
    <property type="project" value="TreeGrafter"/>
</dbReference>
<dbReference type="OrthoDB" id="9805749at2"/>
<dbReference type="HOGENOM" id="CLU_641936_0_0_9"/>
<accession>C8W216</accession>
<feature type="transmembrane region" description="Helical" evidence="7">
    <location>
        <begin position="102"/>
        <end position="122"/>
    </location>
</feature>
<dbReference type="STRING" id="485916.Dtox_0770"/>
<keyword evidence="5 7" id="KW-1133">Transmembrane helix</keyword>
<dbReference type="GO" id="GO:0042907">
    <property type="term" value="F:xanthine transmembrane transporter activity"/>
    <property type="evidence" value="ECO:0007669"/>
    <property type="project" value="TreeGrafter"/>
</dbReference>
<dbReference type="NCBIfam" id="NF037981">
    <property type="entry name" value="NCS2_1"/>
    <property type="match status" value="1"/>
</dbReference>
<dbReference type="PANTHER" id="PTHR42810">
    <property type="entry name" value="PURINE PERMEASE C1399.01C-RELATED"/>
    <property type="match status" value="1"/>
</dbReference>
<feature type="transmembrane region" description="Helical" evidence="7">
    <location>
        <begin position="377"/>
        <end position="401"/>
    </location>
</feature>
<feature type="transmembrane region" description="Helical" evidence="7">
    <location>
        <begin position="191"/>
        <end position="213"/>
    </location>
</feature>
<comment type="subcellular location">
    <subcellularLocation>
        <location evidence="1">Membrane</location>
        <topology evidence="1">Multi-pass membrane protein</topology>
    </subcellularLocation>
</comment>
<evidence type="ECO:0000256" key="1">
    <source>
        <dbReference type="ARBA" id="ARBA00004141"/>
    </source>
</evidence>
<feature type="transmembrane region" description="Helical" evidence="7">
    <location>
        <begin position="315"/>
        <end position="337"/>
    </location>
</feature>
<organism evidence="8 9">
    <name type="scientific">Desulfofarcimen acetoxidans (strain ATCC 49208 / DSM 771 / KCTC 5769 / VKM B-1644 / 5575)</name>
    <name type="common">Desulfotomaculum acetoxidans</name>
    <dbReference type="NCBI Taxonomy" id="485916"/>
    <lineage>
        <taxon>Bacteria</taxon>
        <taxon>Bacillati</taxon>
        <taxon>Bacillota</taxon>
        <taxon>Clostridia</taxon>
        <taxon>Eubacteriales</taxon>
        <taxon>Peptococcaceae</taxon>
        <taxon>Desulfofarcimen</taxon>
    </lineage>
</organism>
<feature type="transmembrane region" description="Helical" evidence="7">
    <location>
        <begin position="233"/>
        <end position="252"/>
    </location>
</feature>
<protein>
    <submittedName>
        <fullName evidence="8">Xanthine/uracil/vitamin C permease</fullName>
    </submittedName>
</protein>
<feature type="transmembrane region" description="Helical" evidence="7">
    <location>
        <begin position="162"/>
        <end position="179"/>
    </location>
</feature>
<name>C8W216_DESAS</name>
<evidence type="ECO:0000313" key="8">
    <source>
        <dbReference type="EMBL" id="ACV61680.1"/>
    </source>
</evidence>
<evidence type="ECO:0000256" key="7">
    <source>
        <dbReference type="SAM" id="Phobius"/>
    </source>
</evidence>
<feature type="transmembrane region" description="Helical" evidence="7">
    <location>
        <begin position="407"/>
        <end position="427"/>
    </location>
</feature>
<proteinExistence type="inferred from homology"/>
<evidence type="ECO:0000256" key="5">
    <source>
        <dbReference type="ARBA" id="ARBA00022989"/>
    </source>
</evidence>
<evidence type="ECO:0000256" key="2">
    <source>
        <dbReference type="ARBA" id="ARBA00008821"/>
    </source>
</evidence>
<sequence length="441" mass="47697">MSSIRLKYGLNDMPPLLELLLLGLQWLAITLPSVIIAAKLVAILHFSEQSHQVIYIQKVFFVTAISIITQIFWGHRLPLIIGPATVLLIGVVASQGRSLSAIYTSIMVGGAILLVLSATGLFARMKRHFTPAIVAVILLLIAFTLTPVIMNLIINSGEQVPVLYNLFFVITMVWAMFFFNRILTGIWKSTMIVWAMLAGSLAYVFLFSSQIAGTGYDKLPWFSLFFSDLNFKLSFEPGVLISFLICFLALSINDLGSIQSTGEFIKADQMHRRVTKGVSLTGLANILSGFLGVIGLTNYSLSPGIIASTGCASRFVLIPAGAGVLILSFMPASMALIGSIPPVVIAATLIYIISSQFSSGLLVAISSVREFTFNQGLIIGLPVILGTIIAFLPAGTVAAFPVFLRPIIGNGFVVGVFTVLVMEHLIYRKNSLETSKRGLKT</sequence>
<keyword evidence="4 7" id="KW-0812">Transmembrane</keyword>
<reference evidence="8 9" key="1">
    <citation type="journal article" date="2009" name="Stand. Genomic Sci.">
        <title>Complete genome sequence of Desulfotomaculum acetoxidans type strain (5575).</title>
        <authorList>
            <person name="Spring S."/>
            <person name="Lapidus A."/>
            <person name="Schroder M."/>
            <person name="Gleim D."/>
            <person name="Sims D."/>
            <person name="Meincke L."/>
            <person name="Glavina Del Rio T."/>
            <person name="Tice H."/>
            <person name="Copeland A."/>
            <person name="Cheng J.F."/>
            <person name="Lucas S."/>
            <person name="Chen F."/>
            <person name="Nolan M."/>
            <person name="Bruce D."/>
            <person name="Goodwin L."/>
            <person name="Pitluck S."/>
            <person name="Ivanova N."/>
            <person name="Mavromatis K."/>
            <person name="Mikhailova N."/>
            <person name="Pati A."/>
            <person name="Chen A."/>
            <person name="Palaniappan K."/>
            <person name="Land M."/>
            <person name="Hauser L."/>
            <person name="Chang Y.J."/>
            <person name="Jeffries C.D."/>
            <person name="Chain P."/>
            <person name="Saunders E."/>
            <person name="Brettin T."/>
            <person name="Detter J.C."/>
            <person name="Goker M."/>
            <person name="Bristow J."/>
            <person name="Eisen J.A."/>
            <person name="Markowitz V."/>
            <person name="Hugenholtz P."/>
            <person name="Kyrpides N.C."/>
            <person name="Klenk H.P."/>
            <person name="Han C."/>
        </authorList>
    </citation>
    <scope>NUCLEOTIDE SEQUENCE [LARGE SCALE GENOMIC DNA]</scope>
    <source>
        <strain evidence="9">ATCC 49208 / DSM 771 / VKM B-1644</strain>
    </source>
</reference>
<evidence type="ECO:0000256" key="3">
    <source>
        <dbReference type="ARBA" id="ARBA00022448"/>
    </source>
</evidence>
<feature type="transmembrane region" description="Helical" evidence="7">
    <location>
        <begin position="343"/>
        <end position="365"/>
    </location>
</feature>
<dbReference type="KEGG" id="dae:Dtox_0770"/>
<dbReference type="AlphaFoldDB" id="C8W216"/>
<keyword evidence="3" id="KW-0813">Transport</keyword>
<evidence type="ECO:0000256" key="4">
    <source>
        <dbReference type="ARBA" id="ARBA00022692"/>
    </source>
</evidence>
<comment type="similarity">
    <text evidence="2">Belongs to the nucleobase:cation symporter-2 (NCS2) (TC 2.A.40) family.</text>
</comment>
<dbReference type="PANTHER" id="PTHR42810:SF2">
    <property type="entry name" value="PURINE PERMEASE C1399.01C-RELATED"/>
    <property type="match status" value="1"/>
</dbReference>
<dbReference type="eggNOG" id="COG2233">
    <property type="taxonomic scope" value="Bacteria"/>
</dbReference>
<keyword evidence="6 7" id="KW-0472">Membrane</keyword>
<evidence type="ECO:0000256" key="6">
    <source>
        <dbReference type="ARBA" id="ARBA00023136"/>
    </source>
</evidence>
<dbReference type="Pfam" id="PF00860">
    <property type="entry name" value="Xan_ur_permease"/>
    <property type="match status" value="1"/>
</dbReference>
<dbReference type="Proteomes" id="UP000002217">
    <property type="component" value="Chromosome"/>
</dbReference>
<feature type="transmembrane region" description="Helical" evidence="7">
    <location>
        <begin position="53"/>
        <end position="72"/>
    </location>
</feature>
<dbReference type="EMBL" id="CP001720">
    <property type="protein sequence ID" value="ACV61680.1"/>
    <property type="molecule type" value="Genomic_DNA"/>
</dbReference>
<evidence type="ECO:0000313" key="9">
    <source>
        <dbReference type="Proteomes" id="UP000002217"/>
    </source>
</evidence>
<feature type="transmembrane region" description="Helical" evidence="7">
    <location>
        <begin position="129"/>
        <end position="150"/>
    </location>
</feature>
<dbReference type="RefSeq" id="WP_015756398.1">
    <property type="nucleotide sequence ID" value="NC_013216.1"/>
</dbReference>
<feature type="transmembrane region" description="Helical" evidence="7">
    <location>
        <begin position="79"/>
        <end position="96"/>
    </location>
</feature>
<dbReference type="InterPro" id="IPR006043">
    <property type="entry name" value="NCS2"/>
</dbReference>
<gene>
    <name evidence="8" type="ordered locus">Dtox_0770</name>
</gene>
<keyword evidence="9" id="KW-1185">Reference proteome</keyword>